<accession>A0AAF1KWL6</accession>
<evidence type="ECO:0000313" key="1">
    <source>
        <dbReference type="EMBL" id="WFR97224.1"/>
    </source>
</evidence>
<evidence type="ECO:0000313" key="2">
    <source>
        <dbReference type="Proteomes" id="UP000249499"/>
    </source>
</evidence>
<reference evidence="2" key="2">
    <citation type="journal article" date="2023" name="MicrobiologyOpen">
        <title>Genomics of the tumorigenes clade of the family Rhizobiaceae and description of Rhizobium rhododendri sp. nov.</title>
        <authorList>
            <person name="Kuzmanovic N."/>
            <person name="diCenzo G.C."/>
            <person name="Bunk B."/>
            <person name="Sproeer C."/>
            <person name="Fruehling A."/>
            <person name="Neumann-Schaal M."/>
            <person name="Overmann J."/>
            <person name="Smalla K."/>
        </authorList>
    </citation>
    <scope>NUCLEOTIDE SEQUENCE [LARGE SCALE GENOMIC DNA]</scope>
    <source>
        <strain evidence="2">1078</strain>
    </source>
</reference>
<dbReference type="KEGG" id="rtu:PR017_09055"/>
<dbReference type="RefSeq" id="WP_111222880.1">
    <property type="nucleotide sequence ID" value="NZ_CP117255.1"/>
</dbReference>
<proteinExistence type="predicted"/>
<sequence length="115" mass="12893">MARKNRDDFESSNAEPEPTICLLCERVIPEDQKDAHYLIPKSKGGKETVYLHRVCHNQIHAIFTDAQLAKKFSTIEAILEDPAVQTFVAWIKSKPPGFADLAKESGQASGRGRKR</sequence>
<dbReference type="AlphaFoldDB" id="A0AAF1KWL6"/>
<dbReference type="Proteomes" id="UP000249499">
    <property type="component" value="Chromosome"/>
</dbReference>
<reference evidence="1 2" key="1">
    <citation type="journal article" date="2018" name="Sci. Rep.">
        <title>Rhizobium tumorigenes sp. nov., a novel plant tumorigenic bacterium isolated from cane gall tumors on thornless blackberry.</title>
        <authorList>
            <person name="Kuzmanovi N."/>
            <person name="Smalla K."/>
            <person name="Gronow S."/>
            <person name="PuBawska J."/>
        </authorList>
    </citation>
    <scope>NUCLEOTIDE SEQUENCE [LARGE SCALE GENOMIC DNA]</scope>
    <source>
        <strain evidence="1 2">1078</strain>
    </source>
</reference>
<keyword evidence="1" id="KW-0378">Hydrolase</keyword>
<dbReference type="PANTHER" id="PTHR37827">
    <property type="entry name" value="TUDOR DOMAIN-CONTAINING PROTEIN"/>
    <property type="match status" value="1"/>
</dbReference>
<keyword evidence="1" id="KW-0255">Endonuclease</keyword>
<dbReference type="PANTHER" id="PTHR37827:SF1">
    <property type="entry name" value="HNH DOMAIN-CONTAINING PROTEIN"/>
    <property type="match status" value="1"/>
</dbReference>
<organism evidence="1 2">
    <name type="scientific">Rhizobium tumorigenes</name>
    <dbReference type="NCBI Taxonomy" id="2041385"/>
    <lineage>
        <taxon>Bacteria</taxon>
        <taxon>Pseudomonadati</taxon>
        <taxon>Pseudomonadota</taxon>
        <taxon>Alphaproteobacteria</taxon>
        <taxon>Hyphomicrobiales</taxon>
        <taxon>Rhizobiaceae</taxon>
        <taxon>Rhizobium/Agrobacterium group</taxon>
        <taxon>Rhizobium</taxon>
    </lineage>
</organism>
<dbReference type="EMBL" id="CP117255">
    <property type="protein sequence ID" value="WFR97224.1"/>
    <property type="molecule type" value="Genomic_DNA"/>
</dbReference>
<name>A0AAF1KWL6_9HYPH</name>
<keyword evidence="1" id="KW-0540">Nuclease</keyword>
<keyword evidence="2" id="KW-1185">Reference proteome</keyword>
<dbReference type="GO" id="GO:0004519">
    <property type="term" value="F:endonuclease activity"/>
    <property type="evidence" value="ECO:0007669"/>
    <property type="project" value="UniProtKB-KW"/>
</dbReference>
<gene>
    <name evidence="1" type="ORF">PR017_09055</name>
</gene>
<protein>
    <submittedName>
        <fullName evidence="1">HNH endonuclease</fullName>
    </submittedName>
</protein>